<dbReference type="PANTHER" id="PTHR12358">
    <property type="entry name" value="SPHINGOSINE KINASE"/>
    <property type="match status" value="1"/>
</dbReference>
<evidence type="ECO:0000256" key="4">
    <source>
        <dbReference type="ARBA" id="ARBA00022679"/>
    </source>
</evidence>
<proteinExistence type="inferred from homology"/>
<keyword evidence="3" id="KW-0444">Lipid biosynthesis</keyword>
<organism evidence="12 13">
    <name type="scientific">Polycladomyces abyssicola</name>
    <dbReference type="NCBI Taxonomy" id="1125966"/>
    <lineage>
        <taxon>Bacteria</taxon>
        <taxon>Bacillati</taxon>
        <taxon>Bacillota</taxon>
        <taxon>Bacilli</taxon>
        <taxon>Bacillales</taxon>
        <taxon>Thermoactinomycetaceae</taxon>
        <taxon>Polycladomyces</taxon>
    </lineage>
</organism>
<evidence type="ECO:0000313" key="12">
    <source>
        <dbReference type="EMBL" id="BCU81996.1"/>
    </source>
</evidence>
<evidence type="ECO:0000256" key="9">
    <source>
        <dbReference type="ARBA" id="ARBA00023209"/>
    </source>
</evidence>
<dbReference type="PANTHER" id="PTHR12358:SF54">
    <property type="entry name" value="SPHINGOSINE KINASE RELATED PROTEIN"/>
    <property type="match status" value="1"/>
</dbReference>
<dbReference type="GO" id="GO:0005524">
    <property type="term" value="F:ATP binding"/>
    <property type="evidence" value="ECO:0007669"/>
    <property type="project" value="UniProtKB-KW"/>
</dbReference>
<dbReference type="InterPro" id="IPR045540">
    <property type="entry name" value="YegS/DAGK_C"/>
</dbReference>
<evidence type="ECO:0000313" key="13">
    <source>
        <dbReference type="Proteomes" id="UP000677436"/>
    </source>
</evidence>
<comment type="cofactor">
    <cofactor evidence="1">
        <name>Mg(2+)</name>
        <dbReference type="ChEBI" id="CHEBI:18420"/>
    </cofactor>
</comment>
<feature type="domain" description="DAGKc" evidence="11">
    <location>
        <begin position="1"/>
        <end position="127"/>
    </location>
</feature>
<dbReference type="EMBL" id="AP024601">
    <property type="protein sequence ID" value="BCU81996.1"/>
    <property type="molecule type" value="Genomic_DNA"/>
</dbReference>
<keyword evidence="10" id="KW-1208">Phospholipid metabolism</keyword>
<evidence type="ECO:0000256" key="6">
    <source>
        <dbReference type="ARBA" id="ARBA00022777"/>
    </source>
</evidence>
<keyword evidence="13" id="KW-1185">Reference proteome</keyword>
<dbReference type="SUPFAM" id="SSF111331">
    <property type="entry name" value="NAD kinase/diacylglycerol kinase-like"/>
    <property type="match status" value="1"/>
</dbReference>
<dbReference type="SMART" id="SM00046">
    <property type="entry name" value="DAGKc"/>
    <property type="match status" value="1"/>
</dbReference>
<dbReference type="KEGG" id="pabs:JIR001_17790"/>
<gene>
    <name evidence="12" type="ORF">JIR001_17790</name>
</gene>
<accession>A0A8D5UGE8</accession>
<dbReference type="NCBIfam" id="TIGR00147">
    <property type="entry name" value="YegS/Rv2252/BmrU family lipid kinase"/>
    <property type="match status" value="1"/>
</dbReference>
<reference evidence="12" key="2">
    <citation type="journal article" date="2021" name="Microbiol. Resour. Announc.">
        <title>Complete Genome Sequence of Polycladomyces abyssicola JIR-001T, Isolated from Hemipelagic Sediment in Deep Seawater.</title>
        <authorList>
            <person name="Tsubouchi T."/>
            <person name="Kaneko Y."/>
        </authorList>
    </citation>
    <scope>NUCLEOTIDE SEQUENCE</scope>
    <source>
        <strain evidence="12">JIR-001</strain>
    </source>
</reference>
<dbReference type="GO" id="GO:0016301">
    <property type="term" value="F:kinase activity"/>
    <property type="evidence" value="ECO:0007669"/>
    <property type="project" value="UniProtKB-KW"/>
</dbReference>
<keyword evidence="5" id="KW-0547">Nucleotide-binding</keyword>
<keyword evidence="4" id="KW-0808">Transferase</keyword>
<dbReference type="InterPro" id="IPR017438">
    <property type="entry name" value="ATP-NAD_kinase_N"/>
</dbReference>
<dbReference type="GO" id="GO:0008654">
    <property type="term" value="P:phospholipid biosynthetic process"/>
    <property type="evidence" value="ECO:0007669"/>
    <property type="project" value="UniProtKB-KW"/>
</dbReference>
<dbReference type="AlphaFoldDB" id="A0A8D5UGE8"/>
<dbReference type="Gene3D" id="2.60.200.40">
    <property type="match status" value="1"/>
</dbReference>
<comment type="similarity">
    <text evidence="2">Belongs to the diacylglycerol/lipid kinase family.</text>
</comment>
<dbReference type="InterPro" id="IPR050187">
    <property type="entry name" value="Lipid_Phosphate_FormReg"/>
</dbReference>
<dbReference type="Proteomes" id="UP000677436">
    <property type="component" value="Chromosome"/>
</dbReference>
<dbReference type="Pfam" id="PF00781">
    <property type="entry name" value="DAGK_cat"/>
    <property type="match status" value="1"/>
</dbReference>
<dbReference type="PROSITE" id="PS50146">
    <property type="entry name" value="DAGK"/>
    <property type="match status" value="1"/>
</dbReference>
<evidence type="ECO:0000256" key="5">
    <source>
        <dbReference type="ARBA" id="ARBA00022741"/>
    </source>
</evidence>
<dbReference type="Pfam" id="PF19279">
    <property type="entry name" value="YegS_C"/>
    <property type="match status" value="1"/>
</dbReference>
<evidence type="ECO:0000256" key="7">
    <source>
        <dbReference type="ARBA" id="ARBA00022840"/>
    </source>
</evidence>
<dbReference type="InterPro" id="IPR005218">
    <property type="entry name" value="Diacylglycerol/lipid_kinase"/>
</dbReference>
<evidence type="ECO:0000256" key="8">
    <source>
        <dbReference type="ARBA" id="ARBA00023098"/>
    </source>
</evidence>
<evidence type="ECO:0000259" key="11">
    <source>
        <dbReference type="PROSITE" id="PS50146"/>
    </source>
</evidence>
<keyword evidence="9" id="KW-0594">Phospholipid biosynthesis</keyword>
<evidence type="ECO:0000256" key="2">
    <source>
        <dbReference type="ARBA" id="ARBA00005983"/>
    </source>
</evidence>
<dbReference type="InterPro" id="IPR001206">
    <property type="entry name" value="Diacylglycerol_kinase_cat_dom"/>
</dbReference>
<evidence type="ECO:0000256" key="3">
    <source>
        <dbReference type="ARBA" id="ARBA00022516"/>
    </source>
</evidence>
<evidence type="ECO:0000256" key="1">
    <source>
        <dbReference type="ARBA" id="ARBA00001946"/>
    </source>
</evidence>
<dbReference type="Gene3D" id="3.40.50.10330">
    <property type="entry name" value="Probable inorganic polyphosphate/atp-NAD kinase, domain 1"/>
    <property type="match status" value="1"/>
</dbReference>
<protein>
    <submittedName>
        <fullName evidence="12">Diacylglycerol kinase</fullName>
    </submittedName>
</protein>
<dbReference type="InterPro" id="IPR016064">
    <property type="entry name" value="NAD/diacylglycerol_kinase_sf"/>
</dbReference>
<reference evidence="12" key="1">
    <citation type="journal article" date="2013" name="Int. J. Syst. Evol. Microbiol.">
        <title>Polycladomyces abyssicola gen. nov., sp. nov., a thermophilic filamentous bacterium isolated from hemipelagic sediment.</title>
        <authorList>
            <person name="Tsubouchi T."/>
            <person name="Shimane Y."/>
            <person name="Mori K."/>
            <person name="Usui K."/>
            <person name="Hiraki T."/>
            <person name="Tame A."/>
            <person name="Uematsu K."/>
            <person name="Maruyama T."/>
            <person name="Hatada Y."/>
        </authorList>
    </citation>
    <scope>NUCLEOTIDE SEQUENCE</scope>
    <source>
        <strain evidence="12">JIR-001</strain>
    </source>
</reference>
<name>A0A8D5UGE8_9BACL</name>
<keyword evidence="6 12" id="KW-0418">Kinase</keyword>
<evidence type="ECO:0000256" key="10">
    <source>
        <dbReference type="ARBA" id="ARBA00023264"/>
    </source>
</evidence>
<sequence>MYIMIVNPVSGNGKGRKVWERVRPLLKQAGLPYRVYFTTGRGHATELSRQAVDSPQVKAVVAIGGDGTVHEVGNALVGTNVPLGYLPAGSGNDFAVAHRIPLDPLKAWDRVLRGKSRAVDTARIGERFMIGFMGIGFDAAVAKRVNESRWKRLGKFVYAGGVLREWSRFHPVNVQVTMDGILYDLDRVWLIAATHIPNYAGGMQICPGAKDDDGQLDICCVRDISRRNFLRLFPSVYRGTHVDHPFIEIQRARQFTVSSETPLLVHADGEVIGQTPITVTVLPRSLQVL</sequence>
<keyword evidence="8" id="KW-0443">Lipid metabolism</keyword>
<keyword evidence="7" id="KW-0067">ATP-binding</keyword>